<dbReference type="Proteomes" id="UP001168552">
    <property type="component" value="Unassembled WGS sequence"/>
</dbReference>
<reference evidence="2" key="1">
    <citation type="submission" date="2023-06" db="EMBL/GenBank/DDBJ databases">
        <title>Cytophagales bacterium Strain LB-30, isolated from soil.</title>
        <authorList>
            <person name="Liu B."/>
        </authorList>
    </citation>
    <scope>NUCLEOTIDE SEQUENCE</scope>
    <source>
        <strain evidence="2">LB-30</strain>
    </source>
</reference>
<sequence>PCTSASQTITITINEAATVEAGTAQTICEGSDVVLSGSQGGSTSSITWTTNGDGSFDDDTSLTATYTPGATDIANNTVTLTLTSNDPDGAGPCTQVQDQVIITINEAATVEAGTAQTICEGSDVILSGSQGGSTSSITWTTSGDGSFDDNTSLTATYTPGLTDIANNTVTLTLTSNDPDGAGPCTQVQDQVIITINEAATVEAGTAQTICEGSDVVLSGSQGGSTSSITWTTSGDGSFDDNTSLTAIYTPGATDIANNTVTLTLTSNDPDGAGPCTQVQDQVTITINEAATVEAGTAQTICEGSDVILSGSQGGSTSSITWTTNGDGSFDDDTSLTAIYSPGATDISNNTVTLTLTSNDPDGAGPCTQVQDQVIITINEAATVEAGTAQTICEGSDVILSGSQGGSTSSITWTTNGDGSFDDDTSLSAIYTPGATDISNNTVTLTLTSNDPDGAGPCTQVQDQVTITINEAATVEAGTAQTICEGSDVVLSGSQGGSTSSITWTTSGDGSFDDDTSLNAIYTPGSTDISNNTVTLTLTSNDPDGAGPCTQVQDQVTITINEAATVEAGTAQTICEGSDVALSGSQGGSTSSITWTTNGDGSFDDNTSLTAIYTPGATDISNNTVTLTLTSNDPDGAGPCTQVQDQVIITINDIPTVDAGSPVTYCETDNIAVSGTIGGNVLTTGSWSVVSGNGTLQNENTVGNTVNVEYVPGIGDAGTVVTLRLSSNDVDAGGPCTVVTDDVAITINEAATVEAGTAQTICEGSDVNLSGSQGGSTSSITWTTNGDGSFDDNTSLTAIYTPGATDISNNTVTLTLTSNDPDGAGPCTQVQDQVIITINDIPTVDAGSPVTYCETDNIAVSGTIGGNVLTTGSWSVVSGNGTLQNENTVGNTVNVEYVPGIGDAGTVVTLRLSSNDVDAGGPCTVVTDDVAITINEAATVEAGTAQTICEGSDVNLSGSQGGSTSSVTWTTNGDGTFDDDTSLTATYTPGATDIANNTVTLTLTSNDPDGAGPCTQVQDQVIITINEAATVEAGTAQTICEGSDVILSGSQGGSTSSITWTTNGDGSFDDDTSLNAIYTPGATDISNNTVTLT</sequence>
<feature type="non-terminal residue" evidence="2">
    <location>
        <position position="1"/>
    </location>
</feature>
<dbReference type="EMBL" id="JAUHJS010000015">
    <property type="protein sequence ID" value="MDN4167106.1"/>
    <property type="molecule type" value="Genomic_DNA"/>
</dbReference>
<gene>
    <name evidence="2" type="ORF">QWY31_16490</name>
</gene>
<evidence type="ECO:0000313" key="3">
    <source>
        <dbReference type="Proteomes" id="UP001168552"/>
    </source>
</evidence>
<name>A0ABT8FAV1_9BACT</name>
<dbReference type="RefSeq" id="WP_406682499.1">
    <property type="nucleotide sequence ID" value="NZ_JAUHJS010000015.1"/>
</dbReference>
<feature type="domain" description="Ig-like" evidence="1">
    <location>
        <begin position="921"/>
        <end position="1023"/>
    </location>
</feature>
<dbReference type="InterPro" id="IPR007110">
    <property type="entry name" value="Ig-like_dom"/>
</dbReference>
<evidence type="ECO:0000259" key="1">
    <source>
        <dbReference type="PROSITE" id="PS50835"/>
    </source>
</evidence>
<feature type="non-terminal residue" evidence="2">
    <location>
        <position position="1092"/>
    </location>
</feature>
<accession>A0ABT8FAV1</accession>
<dbReference type="InterPro" id="IPR013783">
    <property type="entry name" value="Ig-like_fold"/>
</dbReference>
<comment type="caution">
    <text evidence="2">The sequence shown here is derived from an EMBL/GenBank/DDBJ whole genome shotgun (WGS) entry which is preliminary data.</text>
</comment>
<keyword evidence="3" id="KW-1185">Reference proteome</keyword>
<dbReference type="PROSITE" id="PS50835">
    <property type="entry name" value="IG_LIKE"/>
    <property type="match status" value="1"/>
</dbReference>
<organism evidence="2 3">
    <name type="scientific">Shiella aurantiaca</name>
    <dbReference type="NCBI Taxonomy" id="3058365"/>
    <lineage>
        <taxon>Bacteria</taxon>
        <taxon>Pseudomonadati</taxon>
        <taxon>Bacteroidota</taxon>
        <taxon>Cytophagia</taxon>
        <taxon>Cytophagales</taxon>
        <taxon>Shiellaceae</taxon>
        <taxon>Shiella</taxon>
    </lineage>
</organism>
<dbReference type="Gene3D" id="2.60.40.10">
    <property type="entry name" value="Immunoglobulins"/>
    <property type="match status" value="6"/>
</dbReference>
<protein>
    <recommendedName>
        <fullName evidence="1">Ig-like domain-containing protein</fullName>
    </recommendedName>
</protein>
<evidence type="ECO:0000313" key="2">
    <source>
        <dbReference type="EMBL" id="MDN4167106.1"/>
    </source>
</evidence>
<proteinExistence type="predicted"/>